<reference evidence="2 3" key="1">
    <citation type="submission" date="2015-07" db="EMBL/GenBank/DDBJ databases">
        <title>The genome of Pseudoloma neurophilia, a relevant intracellular parasite of the zebrafish.</title>
        <authorList>
            <person name="Ndikumana S."/>
            <person name="Pelin A."/>
            <person name="Sanders J."/>
            <person name="Corradi N."/>
        </authorList>
    </citation>
    <scope>NUCLEOTIDE SEQUENCE [LARGE SCALE GENOMIC DNA]</scope>
    <source>
        <strain evidence="2 3">MK1</strain>
    </source>
</reference>
<sequence length="207" mass="22776">MKEEKNWGINVVEQRQDEGLGGLGDEVDGVLECDGLGDEVDGVLECDGLGDGVLEGDGVEVLEGEGLSEVEEEVSEVEGKGLSDVEGKEVKVEEVGEVEEISEVKVKEVGEVKVGKDELKVKVEEGKDEPIRPYKKVPYTNGPYNTNKPYNTSKPYKKEPNNNTNKPYNNNTVKKLGFDGYLIDFVEDRKEVLDFLSISCNFSSIPV</sequence>
<dbReference type="Proteomes" id="UP000051530">
    <property type="component" value="Unassembled WGS sequence"/>
</dbReference>
<accession>A0A0R0LZ17</accession>
<feature type="compositionally biased region" description="Polar residues" evidence="1">
    <location>
        <begin position="142"/>
        <end position="153"/>
    </location>
</feature>
<comment type="caution">
    <text evidence="2">The sequence shown here is derived from an EMBL/GenBank/DDBJ whole genome shotgun (WGS) entry which is preliminary data.</text>
</comment>
<dbReference type="AlphaFoldDB" id="A0A0R0LZ17"/>
<organism evidence="2 3">
    <name type="scientific">Pseudoloma neurophilia</name>
    <dbReference type="NCBI Taxonomy" id="146866"/>
    <lineage>
        <taxon>Eukaryota</taxon>
        <taxon>Fungi</taxon>
        <taxon>Fungi incertae sedis</taxon>
        <taxon>Microsporidia</taxon>
        <taxon>Pseudoloma</taxon>
    </lineage>
</organism>
<evidence type="ECO:0000256" key="1">
    <source>
        <dbReference type="SAM" id="MobiDB-lite"/>
    </source>
</evidence>
<name>A0A0R0LZ17_9MICR</name>
<dbReference type="VEuPathDB" id="MicrosporidiaDB:M153_17497000622"/>
<feature type="compositionally biased region" description="Low complexity" evidence="1">
    <location>
        <begin position="161"/>
        <end position="170"/>
    </location>
</feature>
<proteinExistence type="predicted"/>
<feature type="non-terminal residue" evidence="2">
    <location>
        <position position="207"/>
    </location>
</feature>
<evidence type="ECO:0000313" key="2">
    <source>
        <dbReference type="EMBL" id="KRH91937.1"/>
    </source>
</evidence>
<dbReference type="EMBL" id="LGUB01001375">
    <property type="protein sequence ID" value="KRH91937.1"/>
    <property type="molecule type" value="Genomic_DNA"/>
</dbReference>
<evidence type="ECO:0000313" key="3">
    <source>
        <dbReference type="Proteomes" id="UP000051530"/>
    </source>
</evidence>
<keyword evidence="3" id="KW-1185">Reference proteome</keyword>
<gene>
    <name evidence="2" type="ORF">M153_17497000622</name>
</gene>
<protein>
    <submittedName>
        <fullName evidence="2">Uncharacterized protein</fullName>
    </submittedName>
</protein>
<feature type="region of interest" description="Disordered" evidence="1">
    <location>
        <begin position="132"/>
        <end position="170"/>
    </location>
</feature>